<comment type="caution">
    <text evidence="2">The sequence shown here is derived from an EMBL/GenBank/DDBJ whole genome shotgun (WGS) entry which is preliminary data.</text>
</comment>
<dbReference type="AlphaFoldDB" id="A0A9P6VIB6"/>
<gene>
    <name evidence="2" type="ORF">D0Z07_4966</name>
</gene>
<evidence type="ECO:0000256" key="1">
    <source>
        <dbReference type="SAM" id="MobiDB-lite"/>
    </source>
</evidence>
<feature type="compositionally biased region" description="Basic and acidic residues" evidence="1">
    <location>
        <begin position="60"/>
        <end position="72"/>
    </location>
</feature>
<sequence>MTTSSSTHDDERTQLRATIASDSGSKRLQARKKSHETGYDIPNDYGNIDEAADPAPIQNPDEHTISRVRSLEGRQNSLGKRSSSEPRKISLSGPHSNDAGYNIPDNYANLDELATQSLVANPREDPIYQHKSLEEAKNAEKDYQMRQQEERGGSVRGKDQEKMEEQDDQRISRLATQLYTLSYLILFSFLGTLARLGLQSITFYPGAPIAFSELWANFGGSVFMGFLSEDRMLFKEEWGTPTYDLEVQRARKLAQDEESGSERTVDLLAAKKAHASTKKTIPLYIARLPQQFPGMGDTHSWLS</sequence>
<keyword evidence="3" id="KW-1185">Reference proteome</keyword>
<organism evidence="2 3">
    <name type="scientific">Hyphodiscus hymeniophilus</name>
    <dbReference type="NCBI Taxonomy" id="353542"/>
    <lineage>
        <taxon>Eukaryota</taxon>
        <taxon>Fungi</taxon>
        <taxon>Dikarya</taxon>
        <taxon>Ascomycota</taxon>
        <taxon>Pezizomycotina</taxon>
        <taxon>Leotiomycetes</taxon>
        <taxon>Helotiales</taxon>
        <taxon>Hyphodiscaceae</taxon>
        <taxon>Hyphodiscus</taxon>
    </lineage>
</organism>
<feature type="region of interest" description="Disordered" evidence="1">
    <location>
        <begin position="1"/>
        <end position="104"/>
    </location>
</feature>
<proteinExistence type="predicted"/>
<dbReference type="OrthoDB" id="409792at2759"/>
<evidence type="ECO:0000313" key="2">
    <source>
        <dbReference type="EMBL" id="KAG0648651.1"/>
    </source>
</evidence>
<dbReference type="Proteomes" id="UP000785200">
    <property type="component" value="Unassembled WGS sequence"/>
</dbReference>
<dbReference type="EMBL" id="VNKQ01000009">
    <property type="protein sequence ID" value="KAG0648651.1"/>
    <property type="molecule type" value="Genomic_DNA"/>
</dbReference>
<accession>A0A9P6VIB6</accession>
<evidence type="ECO:0000313" key="3">
    <source>
        <dbReference type="Proteomes" id="UP000785200"/>
    </source>
</evidence>
<feature type="region of interest" description="Disordered" evidence="1">
    <location>
        <begin position="139"/>
        <end position="165"/>
    </location>
</feature>
<protein>
    <submittedName>
        <fullName evidence="2">Fluoride export 1</fullName>
    </submittedName>
</protein>
<reference evidence="2" key="1">
    <citation type="submission" date="2019-07" db="EMBL/GenBank/DDBJ databases">
        <title>Hyphodiscus hymeniophilus genome sequencing and assembly.</title>
        <authorList>
            <person name="Kramer G."/>
            <person name="Nodwell J."/>
        </authorList>
    </citation>
    <scope>NUCLEOTIDE SEQUENCE</scope>
    <source>
        <strain evidence="2">ATCC 34498</strain>
    </source>
</reference>
<name>A0A9P6VIB6_9HELO</name>